<dbReference type="PANTHER" id="PTHR21015:SF22">
    <property type="entry name" value="GLYCOSYLTRANSFERASE"/>
    <property type="match status" value="1"/>
</dbReference>
<keyword evidence="3 10" id="KW-0328">Glycosyltransferase</keyword>
<feature type="domain" description="Glycosyl transferase family 28 C-terminal" evidence="12">
    <location>
        <begin position="187"/>
        <end position="353"/>
    </location>
</feature>
<comment type="pathway">
    <text evidence="10">Cell wall biogenesis; peptidoglycan biosynthesis.</text>
</comment>
<dbReference type="InterPro" id="IPR006009">
    <property type="entry name" value="GlcNAc_MurG"/>
</dbReference>
<name>A0ABM8EB63_9HYPH</name>
<keyword evidence="9 10" id="KW-0961">Cell wall biogenesis/degradation</keyword>
<keyword evidence="8 10" id="KW-0131">Cell cycle</keyword>
<feature type="domain" description="Glycosyltransferase family 28 N-terminal" evidence="11">
    <location>
        <begin position="6"/>
        <end position="142"/>
    </location>
</feature>
<evidence type="ECO:0000259" key="12">
    <source>
        <dbReference type="Pfam" id="PF04101"/>
    </source>
</evidence>
<keyword evidence="5 10" id="KW-0133">Cell shape</keyword>
<sequence>MNDRPILLAAGGTGGHLFPAEALAHALEARGAAVELVTDERALAYGGSFPARAMHCIPSATPRGGSLFEKARAVAQLAYGTAQAAKVMSRLRPRAVIGFGGYPTVPPLLAASFLKIPTALHESNAIMGKANRFLSGHVDKIAAGLPNLAVPPALQSKVVVTGNPVRPAVLEAATRAYPDFADGTFRLLVTGGSQGARVMADIVPEAIAALPDHLRARIRLVQQTRAEDIARVEAIYESAKVDVEIAPFFKDLPLRIAQAHFVIARAGASTVSELAVIGRPSLLVPLPQSLDGDQAANAAVIEQAGAAETVKQSDFSPAFLTARLAQLIEAPQALAQKAEAAKRVGVADAAERLADLILNVAQSRAP</sequence>
<comment type="caution">
    <text evidence="10">Lacks conserved residue(s) required for the propagation of feature annotation.</text>
</comment>
<dbReference type="Proteomes" id="UP001317629">
    <property type="component" value="Chromosome"/>
</dbReference>
<keyword evidence="7 10" id="KW-0472">Membrane</keyword>
<feature type="binding site" evidence="10">
    <location>
        <begin position="13"/>
        <end position="15"/>
    </location>
    <ligand>
        <name>UDP-N-acetyl-alpha-D-glucosamine</name>
        <dbReference type="ChEBI" id="CHEBI:57705"/>
    </ligand>
</feature>
<reference evidence="13 14" key="1">
    <citation type="journal article" date="2023" name="Int. J. Syst. Evol. Microbiol.">
        <title>Methylocystis iwaonis sp. nov., a type II methane-oxidizing bacterium from surface soil of a rice paddy field in Japan, and emended description of the genus Methylocystis (ex Whittenbury et al. 1970) Bowman et al. 1993.</title>
        <authorList>
            <person name="Kaise H."/>
            <person name="Sawadogo J.B."/>
            <person name="Alam M.S."/>
            <person name="Ueno C."/>
            <person name="Dianou D."/>
            <person name="Shinjo R."/>
            <person name="Asakawa S."/>
        </authorList>
    </citation>
    <scope>NUCLEOTIDE SEQUENCE [LARGE SCALE GENOMIC DNA]</scope>
    <source>
        <strain evidence="13 14">SS37A-Re</strain>
    </source>
</reference>
<dbReference type="Pfam" id="PF04101">
    <property type="entry name" value="Glyco_tran_28_C"/>
    <property type="match status" value="1"/>
</dbReference>
<comment type="subcellular location">
    <subcellularLocation>
        <location evidence="10">Cell membrane</location>
        <topology evidence="10">Peripheral membrane protein</topology>
        <orientation evidence="10">Cytoplasmic side</orientation>
    </subcellularLocation>
</comment>
<evidence type="ECO:0000256" key="9">
    <source>
        <dbReference type="ARBA" id="ARBA00023316"/>
    </source>
</evidence>
<comment type="similarity">
    <text evidence="10">Belongs to the glycosyltransferase 28 family. MurG subfamily.</text>
</comment>
<evidence type="ECO:0000256" key="4">
    <source>
        <dbReference type="ARBA" id="ARBA00022679"/>
    </source>
</evidence>
<dbReference type="Pfam" id="PF03033">
    <property type="entry name" value="Glyco_transf_28"/>
    <property type="match status" value="1"/>
</dbReference>
<comment type="function">
    <text evidence="10">Cell wall formation. Catalyzes the transfer of a GlcNAc subunit on undecaprenyl-pyrophosphoryl-MurNAc-pentapeptide (lipid intermediate I) to form undecaprenyl-pyrophosphoryl-MurNAc-(pentapeptide)GlcNAc (lipid intermediate II).</text>
</comment>
<dbReference type="InterPro" id="IPR004276">
    <property type="entry name" value="GlycoTrans_28_N"/>
</dbReference>
<dbReference type="Gene3D" id="3.40.50.2000">
    <property type="entry name" value="Glycogen Phosphorylase B"/>
    <property type="match status" value="2"/>
</dbReference>
<evidence type="ECO:0000256" key="6">
    <source>
        <dbReference type="ARBA" id="ARBA00022984"/>
    </source>
</evidence>
<keyword evidence="6 10" id="KW-0573">Peptidoglycan synthesis</keyword>
<dbReference type="CDD" id="cd03785">
    <property type="entry name" value="GT28_MurG"/>
    <property type="match status" value="1"/>
</dbReference>
<evidence type="ECO:0000256" key="2">
    <source>
        <dbReference type="ARBA" id="ARBA00022618"/>
    </source>
</evidence>
<evidence type="ECO:0000256" key="8">
    <source>
        <dbReference type="ARBA" id="ARBA00023306"/>
    </source>
</evidence>
<keyword evidence="4 10" id="KW-0808">Transferase</keyword>
<evidence type="ECO:0000256" key="3">
    <source>
        <dbReference type="ARBA" id="ARBA00022676"/>
    </source>
</evidence>
<evidence type="ECO:0000256" key="1">
    <source>
        <dbReference type="ARBA" id="ARBA00022475"/>
    </source>
</evidence>
<feature type="binding site" evidence="10">
    <location>
        <position position="294"/>
    </location>
    <ligand>
        <name>UDP-N-acetyl-alpha-D-glucosamine</name>
        <dbReference type="ChEBI" id="CHEBI:57705"/>
    </ligand>
</feature>
<dbReference type="GO" id="GO:0016740">
    <property type="term" value="F:transferase activity"/>
    <property type="evidence" value="ECO:0007669"/>
    <property type="project" value="UniProtKB-KW"/>
</dbReference>
<feature type="binding site" evidence="10">
    <location>
        <position position="166"/>
    </location>
    <ligand>
        <name>UDP-N-acetyl-alpha-D-glucosamine</name>
        <dbReference type="ChEBI" id="CHEBI:57705"/>
    </ligand>
</feature>
<feature type="binding site" evidence="10">
    <location>
        <position position="124"/>
    </location>
    <ligand>
        <name>UDP-N-acetyl-alpha-D-glucosamine</name>
        <dbReference type="ChEBI" id="CHEBI:57705"/>
    </ligand>
</feature>
<keyword evidence="1 10" id="KW-1003">Cell membrane</keyword>
<evidence type="ECO:0000259" key="11">
    <source>
        <dbReference type="Pfam" id="PF03033"/>
    </source>
</evidence>
<dbReference type="EC" id="2.4.1.227" evidence="10"/>
<evidence type="ECO:0000313" key="13">
    <source>
        <dbReference type="EMBL" id="BDV35245.1"/>
    </source>
</evidence>
<dbReference type="NCBIfam" id="TIGR01133">
    <property type="entry name" value="murG"/>
    <property type="match status" value="1"/>
</dbReference>
<evidence type="ECO:0000256" key="5">
    <source>
        <dbReference type="ARBA" id="ARBA00022960"/>
    </source>
</evidence>
<dbReference type="InterPro" id="IPR007235">
    <property type="entry name" value="Glyco_trans_28_C"/>
</dbReference>
<gene>
    <name evidence="10 13" type="primary">murG</name>
    <name evidence="13" type="ORF">SS37A_27740</name>
</gene>
<evidence type="ECO:0000313" key="14">
    <source>
        <dbReference type="Proteomes" id="UP001317629"/>
    </source>
</evidence>
<feature type="binding site" evidence="10">
    <location>
        <position position="193"/>
    </location>
    <ligand>
        <name>UDP-N-acetyl-alpha-D-glucosamine</name>
        <dbReference type="ChEBI" id="CHEBI:57705"/>
    </ligand>
</feature>
<keyword evidence="2 10" id="KW-0132">Cell division</keyword>
<dbReference type="HAMAP" id="MF_00033">
    <property type="entry name" value="MurG"/>
    <property type="match status" value="1"/>
</dbReference>
<dbReference type="PANTHER" id="PTHR21015">
    <property type="entry name" value="UDP-N-ACETYLGLUCOSAMINE--N-ACETYLMURAMYL-(PENTAPEPTIDE) PYROPHOSPHORYL-UNDECAPRENOL N-ACETYLGLUCOSAMINE TRANSFERASE 1"/>
    <property type="match status" value="1"/>
</dbReference>
<accession>A0ABM8EB63</accession>
<protein>
    <recommendedName>
        <fullName evidence="10">UDP-N-acetylglucosamine--N-acetylmuramyl-(pentapeptide) pyrophosphoryl-undecaprenol N-acetylglucosamine transferase</fullName>
        <ecNumber evidence="10">2.4.1.227</ecNumber>
    </recommendedName>
    <alternativeName>
        <fullName evidence="10">Undecaprenyl-PP-MurNAc-pentapeptide-UDPGlcNAc GlcNAc transferase</fullName>
    </alternativeName>
</protein>
<keyword evidence="14" id="KW-1185">Reference proteome</keyword>
<dbReference type="SUPFAM" id="SSF53756">
    <property type="entry name" value="UDP-Glycosyltransferase/glycogen phosphorylase"/>
    <property type="match status" value="1"/>
</dbReference>
<dbReference type="EMBL" id="AP027142">
    <property type="protein sequence ID" value="BDV35245.1"/>
    <property type="molecule type" value="Genomic_DNA"/>
</dbReference>
<proteinExistence type="inferred from homology"/>
<evidence type="ECO:0000256" key="7">
    <source>
        <dbReference type="ARBA" id="ARBA00023136"/>
    </source>
</evidence>
<comment type="catalytic activity">
    <reaction evidence="10">
        <text>di-trans,octa-cis-undecaprenyl diphospho-N-acetyl-alpha-D-muramoyl-L-alanyl-D-glutamyl-meso-2,6-diaminopimeloyl-D-alanyl-D-alanine + UDP-N-acetyl-alpha-D-glucosamine = di-trans,octa-cis-undecaprenyl diphospho-[N-acetyl-alpha-D-glucosaminyl-(1-&gt;4)]-N-acetyl-alpha-D-muramoyl-L-alanyl-D-glutamyl-meso-2,6-diaminopimeloyl-D-alanyl-D-alanine + UDP + H(+)</text>
        <dbReference type="Rhea" id="RHEA:31227"/>
        <dbReference type="ChEBI" id="CHEBI:15378"/>
        <dbReference type="ChEBI" id="CHEBI:57705"/>
        <dbReference type="ChEBI" id="CHEBI:58223"/>
        <dbReference type="ChEBI" id="CHEBI:61387"/>
        <dbReference type="ChEBI" id="CHEBI:61388"/>
        <dbReference type="EC" id="2.4.1.227"/>
    </reaction>
</comment>
<dbReference type="RefSeq" id="WP_281928632.1">
    <property type="nucleotide sequence ID" value="NZ_AP027142.1"/>
</dbReference>
<evidence type="ECO:0000256" key="10">
    <source>
        <dbReference type="HAMAP-Rule" id="MF_00033"/>
    </source>
</evidence>
<organism evidence="13 14">
    <name type="scientific">Methylocystis iwaonis</name>
    <dbReference type="NCBI Taxonomy" id="2885079"/>
    <lineage>
        <taxon>Bacteria</taxon>
        <taxon>Pseudomonadati</taxon>
        <taxon>Pseudomonadota</taxon>
        <taxon>Alphaproteobacteria</taxon>
        <taxon>Hyphomicrobiales</taxon>
        <taxon>Methylocystaceae</taxon>
        <taxon>Methylocystis</taxon>
    </lineage>
</organism>